<dbReference type="Proteomes" id="UP000030151">
    <property type="component" value="Unassembled WGS sequence"/>
</dbReference>
<keyword evidence="1" id="KW-0812">Transmembrane</keyword>
<evidence type="ECO:0000313" key="4">
    <source>
        <dbReference type="Proteomes" id="UP000030151"/>
    </source>
</evidence>
<keyword evidence="2" id="KW-0732">Signal</keyword>
<evidence type="ECO:0000256" key="2">
    <source>
        <dbReference type="SAM" id="SignalP"/>
    </source>
</evidence>
<dbReference type="PANTHER" id="PTHR47797:SF3">
    <property type="entry name" value="CYTOCHROME B561 DOMAIN-CONTAINING PROTEIN"/>
    <property type="match status" value="1"/>
</dbReference>
<dbReference type="HOGENOM" id="CLU_831792_0_0_1"/>
<dbReference type="Gene3D" id="1.20.120.1770">
    <property type="match status" value="1"/>
</dbReference>
<feature type="signal peptide" evidence="2">
    <location>
        <begin position="1"/>
        <end position="20"/>
    </location>
</feature>
<evidence type="ECO:0000256" key="1">
    <source>
        <dbReference type="SAM" id="Phobius"/>
    </source>
</evidence>
<dbReference type="InterPro" id="IPR015920">
    <property type="entry name" value="Cellobiose_DH-like_cyt"/>
</dbReference>
<keyword evidence="1" id="KW-0472">Membrane</keyword>
<dbReference type="PANTHER" id="PTHR47797">
    <property type="entry name" value="DEHYDROGENASE, PUTATIVE (AFU_ORTHOLOGUE AFUA_8G05805)-RELATED"/>
    <property type="match status" value="1"/>
</dbReference>
<name>A0A014MV88_9HYPO</name>
<feature type="chain" id="PRO_5001473759" evidence="2">
    <location>
        <begin position="21"/>
        <end position="385"/>
    </location>
</feature>
<dbReference type="CDD" id="cd08760">
    <property type="entry name" value="Cyt_b561_FRRS1_like"/>
    <property type="match status" value="1"/>
</dbReference>
<gene>
    <name evidence="3" type="ORF">X797_011844</name>
</gene>
<evidence type="ECO:0000313" key="3">
    <source>
        <dbReference type="EMBL" id="EXU95085.1"/>
    </source>
</evidence>
<dbReference type="SUPFAM" id="SSF49344">
    <property type="entry name" value="CBD9-like"/>
    <property type="match status" value="2"/>
</dbReference>
<protein>
    <submittedName>
        <fullName evidence="3">Eukaryotic cytochrome b561 domain protein</fullName>
    </submittedName>
</protein>
<feature type="transmembrane region" description="Helical" evidence="1">
    <location>
        <begin position="268"/>
        <end position="289"/>
    </location>
</feature>
<organism evidence="3 4">
    <name type="scientific">Metarhizium robertsii</name>
    <dbReference type="NCBI Taxonomy" id="568076"/>
    <lineage>
        <taxon>Eukaryota</taxon>
        <taxon>Fungi</taxon>
        <taxon>Dikarya</taxon>
        <taxon>Ascomycota</taxon>
        <taxon>Pezizomycotina</taxon>
        <taxon>Sordariomycetes</taxon>
        <taxon>Hypocreomycetidae</taxon>
        <taxon>Hypocreales</taxon>
        <taxon>Clavicipitaceae</taxon>
        <taxon>Metarhizium</taxon>
    </lineage>
</organism>
<proteinExistence type="predicted"/>
<dbReference type="Gene3D" id="2.60.40.1210">
    <property type="entry name" value="Cellobiose dehydrogenase, cytochrome domain"/>
    <property type="match status" value="2"/>
</dbReference>
<keyword evidence="1" id="KW-1133">Transmembrane helix</keyword>
<dbReference type="AlphaFoldDB" id="A0A014MV88"/>
<accession>A0A014MV88</accession>
<sequence>MKTTLRRLLFGLLASTPATAVVQYCADDISQGPQFCVSIASFQSGSAHGVDLYLTIEMMDKPGEGWMAVGIGETMAESLMFVDDVGEPPVPPLAFQPGHLLYLISTFLLTIVGWPASGHFPPEQDPRLTSLGKMISTKSVRNGWKQIYVVCSSCDEWTNFQPHSQNHPWIWAYNSNQAIRSADEKLELQMHNSFEAMGNPSNAAAAPPPLDAGKGSYAASSSSLLNEPAQEQRSRLVSVGWHGSLLGTAFMILYPAGAVIARLRLIHWFWVHVVWQVLTSLACIVGVLLQVTSLSHNSMWQRMLNTHTVIGALLTLSIFVQLFLGYWHHVQFSLGRRNTKATRLHVWNGRFMLAAGMSNTGLFVTRAFDRCLPQIRTLMTDQIRC</sequence>
<reference evidence="3 4" key="1">
    <citation type="submission" date="2014-02" db="EMBL/GenBank/DDBJ databases">
        <title>The genome sequence of the entomopathogenic fungus Metarhizium robertsii ARSEF 2575.</title>
        <authorList>
            <person name="Giuliano Garisto Donzelli B."/>
            <person name="Roe B.A."/>
            <person name="Macmil S.L."/>
            <person name="Krasnoff S.B."/>
            <person name="Gibson D.M."/>
        </authorList>
    </citation>
    <scope>NUCLEOTIDE SEQUENCE [LARGE SCALE GENOMIC DNA]</scope>
    <source>
        <strain evidence="3 4">ARSEF 2575</strain>
    </source>
</reference>
<dbReference type="EMBL" id="JELW01000105">
    <property type="protein sequence ID" value="EXU95085.1"/>
    <property type="molecule type" value="Genomic_DNA"/>
</dbReference>
<feature type="transmembrane region" description="Helical" evidence="1">
    <location>
        <begin position="239"/>
        <end position="261"/>
    </location>
</feature>
<feature type="transmembrane region" description="Helical" evidence="1">
    <location>
        <begin position="309"/>
        <end position="327"/>
    </location>
</feature>
<dbReference type="CDD" id="cd09630">
    <property type="entry name" value="CDH_like_cytochrome"/>
    <property type="match status" value="1"/>
</dbReference>
<comment type="caution">
    <text evidence="3">The sequence shown here is derived from an EMBL/GenBank/DDBJ whole genome shotgun (WGS) entry which is preliminary data.</text>
</comment>